<dbReference type="EMBL" id="JABEQP010000020">
    <property type="protein sequence ID" value="MBB2199433.1"/>
    <property type="molecule type" value="Genomic_DNA"/>
</dbReference>
<reference evidence="1 2" key="1">
    <citation type="submission" date="2020-04" db="EMBL/GenBank/DDBJ databases">
        <title>Description of novel Gluconacetobacter.</title>
        <authorList>
            <person name="Sombolestani A."/>
        </authorList>
    </citation>
    <scope>NUCLEOTIDE SEQUENCE [LARGE SCALE GENOMIC DNA]</scope>
    <source>
        <strain evidence="1 2">LMG 22058</strain>
    </source>
</reference>
<comment type="caution">
    <text evidence="1">The sequence shown here is derived from an EMBL/GenBank/DDBJ whole genome shotgun (WGS) entry which is preliminary data.</text>
</comment>
<name>A0A7W4PJ67_9PROT</name>
<sequence>MTPKPALDAAGGAVVRDLILDGDLGREVLRHWLVTLDLTTSRGWIRRSEQ</sequence>
<accession>A0A7W4PJ67</accession>
<evidence type="ECO:0000313" key="1">
    <source>
        <dbReference type="EMBL" id="MBB2199433.1"/>
    </source>
</evidence>
<dbReference type="AlphaFoldDB" id="A0A7W4PJ67"/>
<protein>
    <submittedName>
        <fullName evidence="1">Uncharacterized protein</fullName>
    </submittedName>
</protein>
<dbReference type="RefSeq" id="WP_183010373.1">
    <property type="nucleotide sequence ID" value="NZ_JABEQP010000020.1"/>
</dbReference>
<gene>
    <name evidence="1" type="ORF">HLH44_18670</name>
</gene>
<dbReference type="Proteomes" id="UP000530320">
    <property type="component" value="Unassembled WGS sequence"/>
</dbReference>
<organism evidence="1 2">
    <name type="scientific">Gluconacetobacter dulcium</name>
    <dbReference type="NCBI Taxonomy" id="2729096"/>
    <lineage>
        <taxon>Bacteria</taxon>
        <taxon>Pseudomonadati</taxon>
        <taxon>Pseudomonadota</taxon>
        <taxon>Alphaproteobacteria</taxon>
        <taxon>Acetobacterales</taxon>
        <taxon>Acetobacteraceae</taxon>
        <taxon>Gluconacetobacter</taxon>
    </lineage>
</organism>
<evidence type="ECO:0000313" key="2">
    <source>
        <dbReference type="Proteomes" id="UP000530320"/>
    </source>
</evidence>
<proteinExistence type="predicted"/>